<dbReference type="Gene3D" id="2.60.120.260">
    <property type="entry name" value="Galactose-binding domain-like"/>
    <property type="match status" value="1"/>
</dbReference>
<reference evidence="3 4" key="1">
    <citation type="submission" date="2019-12" db="EMBL/GenBank/DDBJ databases">
        <authorList>
            <person name="Floudas D."/>
            <person name="Bentzer J."/>
            <person name="Ahren D."/>
            <person name="Johansson T."/>
            <person name="Persson P."/>
            <person name="Tunlid A."/>
        </authorList>
    </citation>
    <scope>NUCLEOTIDE SEQUENCE [LARGE SCALE GENOMIC DNA]</scope>
    <source>
        <strain evidence="3 4">CBS 102.39</strain>
    </source>
</reference>
<name>A0A8H4QT56_9AGAR</name>
<dbReference type="Proteomes" id="UP000521872">
    <property type="component" value="Unassembled WGS sequence"/>
</dbReference>
<feature type="region of interest" description="Disordered" evidence="1">
    <location>
        <begin position="145"/>
        <end position="169"/>
    </location>
</feature>
<evidence type="ECO:0000313" key="4">
    <source>
        <dbReference type="Proteomes" id="UP000521872"/>
    </source>
</evidence>
<evidence type="ECO:0000256" key="1">
    <source>
        <dbReference type="SAM" id="MobiDB-lite"/>
    </source>
</evidence>
<feature type="transmembrane region" description="Helical" evidence="2">
    <location>
        <begin position="193"/>
        <end position="213"/>
    </location>
</feature>
<dbReference type="AlphaFoldDB" id="A0A8H4QT56"/>
<feature type="compositionally biased region" description="Polar residues" evidence="1">
    <location>
        <begin position="158"/>
        <end position="168"/>
    </location>
</feature>
<keyword evidence="2" id="KW-0472">Membrane</keyword>
<feature type="region of interest" description="Disordered" evidence="1">
    <location>
        <begin position="1"/>
        <end position="22"/>
    </location>
</feature>
<evidence type="ECO:0000256" key="2">
    <source>
        <dbReference type="SAM" id="Phobius"/>
    </source>
</evidence>
<keyword evidence="2" id="KW-1133">Transmembrane helix</keyword>
<dbReference type="EMBL" id="JAACJL010000031">
    <property type="protein sequence ID" value="KAF4616398.1"/>
    <property type="molecule type" value="Genomic_DNA"/>
</dbReference>
<accession>A0A8H4QT56</accession>
<comment type="caution">
    <text evidence="3">The sequence shown here is derived from an EMBL/GenBank/DDBJ whole genome shotgun (WGS) entry which is preliminary data.</text>
</comment>
<sequence length="225" mass="24096">MTSTTTFDDRSPFIHYSPGWRERGEQGLDFDGTTMGTNTPGANATLVFNGTTISVFGTVQSDDEDQSEHIAAPTSSYSIDGGGQTVFTPPNIFLNTTQRNVTFFQATGLAPNASHTLVITLQNKGALFLDWIQVDGTYELPAEISSTNSTTSSPHSTQDPQQSASTNPLDGASGHTAALITPGDIGSIASGSLVLLLCIMAVLIYLQCAQIWWKSWKATFRIIPE</sequence>
<proteinExistence type="predicted"/>
<evidence type="ECO:0000313" key="3">
    <source>
        <dbReference type="EMBL" id="KAF4616398.1"/>
    </source>
</evidence>
<keyword evidence="4" id="KW-1185">Reference proteome</keyword>
<organism evidence="3 4">
    <name type="scientific">Agrocybe pediades</name>
    <dbReference type="NCBI Taxonomy" id="84607"/>
    <lineage>
        <taxon>Eukaryota</taxon>
        <taxon>Fungi</taxon>
        <taxon>Dikarya</taxon>
        <taxon>Basidiomycota</taxon>
        <taxon>Agaricomycotina</taxon>
        <taxon>Agaricomycetes</taxon>
        <taxon>Agaricomycetidae</taxon>
        <taxon>Agaricales</taxon>
        <taxon>Agaricineae</taxon>
        <taxon>Strophariaceae</taxon>
        <taxon>Agrocybe</taxon>
    </lineage>
</organism>
<keyword evidence="2" id="KW-0812">Transmembrane</keyword>
<protein>
    <submittedName>
        <fullName evidence="3">Uncharacterized protein</fullName>
    </submittedName>
</protein>
<feature type="compositionally biased region" description="Low complexity" evidence="1">
    <location>
        <begin position="145"/>
        <end position="157"/>
    </location>
</feature>
<gene>
    <name evidence="3" type="ORF">D9613_008867</name>
</gene>